<protein>
    <submittedName>
        <fullName evidence="7">Protein arginine kinase</fullName>
    </submittedName>
</protein>
<dbReference type="SUPFAM" id="SSF55931">
    <property type="entry name" value="Glutamine synthetase/guanido kinase"/>
    <property type="match status" value="1"/>
</dbReference>
<feature type="binding site" evidence="5">
    <location>
        <begin position="29"/>
        <end position="33"/>
    </location>
    <ligand>
        <name>ATP</name>
        <dbReference type="ChEBI" id="CHEBI:30616"/>
    </ligand>
</feature>
<sequence length="374" mass="40833">MSEKNISEHVSGCGEWYSLPGPLSDVVCSTRVRLARNLADFPFPGHFKSDDPVRVQTLIFDAFLKSEKADSYQALAVAGIDPLNAGLLIERGLIQPSTLNSPGGGLVMRINGKKANSGLVCTINDEDHVRISCFCSGLDCDTAFENCLEVDELLQKSLQFAASYDFGYLTANVKDCGSGMKLSARVHLPAMAFLDEIGPFFESIVSKGVVAGPAFSSFVKAGAGIGNFYQLSSNQAGTGSELEQLINFTAVLKQTVEFERKCRESIIRSRATEITDRIVKGFSVAKFSLLLDLREALMIISDIKLGKALGLLKGVDDSSLTPLIYRVQESHLKTVIKSGNFNFPPDISENTEKQTERLRALIIQDTFENLELIK</sequence>
<comment type="caution">
    <text evidence="5">Lacks conserved residue(s) required for the propagation of feature annotation.</text>
</comment>
<evidence type="ECO:0000256" key="4">
    <source>
        <dbReference type="ARBA" id="ARBA00022840"/>
    </source>
</evidence>
<accession>A0A1T4KX06</accession>
<organism evidence="7 8">
    <name type="scientific">Treponema berlinense</name>
    <dbReference type="NCBI Taxonomy" id="225004"/>
    <lineage>
        <taxon>Bacteria</taxon>
        <taxon>Pseudomonadati</taxon>
        <taxon>Spirochaetota</taxon>
        <taxon>Spirochaetia</taxon>
        <taxon>Spirochaetales</taxon>
        <taxon>Treponemataceae</taxon>
        <taxon>Treponema</taxon>
    </lineage>
</organism>
<dbReference type="EMBL" id="FUXC01000001">
    <property type="protein sequence ID" value="SJZ46878.1"/>
    <property type="molecule type" value="Genomic_DNA"/>
</dbReference>
<dbReference type="GO" id="GO:0004111">
    <property type="term" value="F:creatine kinase activity"/>
    <property type="evidence" value="ECO:0007669"/>
    <property type="project" value="InterPro"/>
</dbReference>
<dbReference type="GO" id="GO:0005615">
    <property type="term" value="C:extracellular space"/>
    <property type="evidence" value="ECO:0007669"/>
    <property type="project" value="TreeGrafter"/>
</dbReference>
<dbReference type="PROSITE" id="PS51510">
    <property type="entry name" value="PHOSPHAGEN_KINASE_C"/>
    <property type="match status" value="1"/>
</dbReference>
<dbReference type="STRING" id="225004.SAMN02745152_00360"/>
<feature type="binding site" evidence="5">
    <location>
        <position position="130"/>
    </location>
    <ligand>
        <name>ATP</name>
        <dbReference type="ChEBI" id="CHEBI:30616"/>
    </ligand>
</feature>
<dbReference type="PANTHER" id="PTHR11547:SF38">
    <property type="entry name" value="ARGININE KINASE 1-RELATED"/>
    <property type="match status" value="1"/>
</dbReference>
<evidence type="ECO:0000256" key="1">
    <source>
        <dbReference type="ARBA" id="ARBA00022679"/>
    </source>
</evidence>
<evidence type="ECO:0000256" key="2">
    <source>
        <dbReference type="ARBA" id="ARBA00022741"/>
    </source>
</evidence>
<dbReference type="GO" id="GO:0046314">
    <property type="term" value="P:phosphocreatine biosynthetic process"/>
    <property type="evidence" value="ECO:0007669"/>
    <property type="project" value="InterPro"/>
</dbReference>
<dbReference type="GeneID" id="303366635"/>
<keyword evidence="1 5" id="KW-0808">Transferase</keyword>
<dbReference type="Proteomes" id="UP000190395">
    <property type="component" value="Unassembled WGS sequence"/>
</dbReference>
<comment type="similarity">
    <text evidence="5">Belongs to the ATP:guanido phosphotransferase family.</text>
</comment>
<gene>
    <name evidence="7" type="ORF">SAMN02745152_00360</name>
</gene>
<dbReference type="InterPro" id="IPR000749">
    <property type="entry name" value="ATP-guanido_PTrfase"/>
</dbReference>
<dbReference type="Gene3D" id="3.30.590.10">
    <property type="entry name" value="Glutamine synthetase/guanido kinase, catalytic domain"/>
    <property type="match status" value="1"/>
</dbReference>
<keyword evidence="4 5" id="KW-0067">ATP-binding</keyword>
<dbReference type="GO" id="GO:0005524">
    <property type="term" value="F:ATP binding"/>
    <property type="evidence" value="ECO:0007669"/>
    <property type="project" value="UniProtKB-UniRule"/>
</dbReference>
<dbReference type="InterPro" id="IPR014746">
    <property type="entry name" value="Gln_synth/guanido_kin_cat_dom"/>
</dbReference>
<feature type="domain" description="Phosphagen kinase C-terminal" evidence="6">
    <location>
        <begin position="26"/>
        <end position="262"/>
    </location>
</feature>
<dbReference type="PANTHER" id="PTHR11547">
    <property type="entry name" value="ARGININE OR CREATINE KINASE"/>
    <property type="match status" value="1"/>
</dbReference>
<evidence type="ECO:0000256" key="3">
    <source>
        <dbReference type="ARBA" id="ARBA00022777"/>
    </source>
</evidence>
<evidence type="ECO:0000256" key="5">
    <source>
        <dbReference type="PROSITE-ProRule" id="PRU00843"/>
    </source>
</evidence>
<dbReference type="RefSeq" id="WP_159443462.1">
    <property type="nucleotide sequence ID" value="NZ_CAMCOW010000093.1"/>
</dbReference>
<keyword evidence="8" id="KW-1185">Reference proteome</keyword>
<dbReference type="InterPro" id="IPR022414">
    <property type="entry name" value="ATP-guanido_PTrfase_cat"/>
</dbReference>
<reference evidence="7 8" key="1">
    <citation type="submission" date="2017-02" db="EMBL/GenBank/DDBJ databases">
        <authorList>
            <person name="Peterson S.W."/>
        </authorList>
    </citation>
    <scope>NUCLEOTIDE SEQUENCE [LARGE SCALE GENOMIC DNA]</scope>
    <source>
        <strain evidence="7 8">ATCC BAA-909</strain>
    </source>
</reference>
<evidence type="ECO:0000313" key="7">
    <source>
        <dbReference type="EMBL" id="SJZ46878.1"/>
    </source>
</evidence>
<dbReference type="AlphaFoldDB" id="A0A1T4KX06"/>
<evidence type="ECO:0000259" key="6">
    <source>
        <dbReference type="PROSITE" id="PS51510"/>
    </source>
</evidence>
<keyword evidence="2 5" id="KW-0547">Nucleotide-binding</keyword>
<dbReference type="Pfam" id="PF00217">
    <property type="entry name" value="ATP-gua_Ptrans"/>
    <property type="match status" value="1"/>
</dbReference>
<name>A0A1T4KX06_9SPIR</name>
<feature type="binding site" evidence="5">
    <location>
        <begin position="211"/>
        <end position="216"/>
    </location>
    <ligand>
        <name>ATP</name>
        <dbReference type="ChEBI" id="CHEBI:30616"/>
    </ligand>
</feature>
<evidence type="ECO:0000313" key="8">
    <source>
        <dbReference type="Proteomes" id="UP000190395"/>
    </source>
</evidence>
<feature type="binding site" evidence="5">
    <location>
        <begin position="181"/>
        <end position="185"/>
    </location>
    <ligand>
        <name>ATP</name>
        <dbReference type="ChEBI" id="CHEBI:30616"/>
    </ligand>
</feature>
<proteinExistence type="inferred from homology"/>
<keyword evidence="3 5" id="KW-0418">Kinase</keyword>
<dbReference type="OrthoDB" id="9791353at2"/>